<feature type="region of interest" description="Disordered" evidence="1">
    <location>
        <begin position="261"/>
        <end position="297"/>
    </location>
</feature>
<dbReference type="SUPFAM" id="SSF56112">
    <property type="entry name" value="Protein kinase-like (PK-like)"/>
    <property type="match status" value="1"/>
</dbReference>
<dbReference type="Gene3D" id="1.10.510.10">
    <property type="entry name" value="Transferase(Phosphotransferase) domain 1"/>
    <property type="match status" value="1"/>
</dbReference>
<reference evidence="3" key="2">
    <citation type="journal article" date="2023" name="IMA Fungus">
        <title>Comparative genomic study of the Penicillium genus elucidates a diverse pangenome and 15 lateral gene transfer events.</title>
        <authorList>
            <person name="Petersen C."/>
            <person name="Sorensen T."/>
            <person name="Nielsen M.R."/>
            <person name="Sondergaard T.E."/>
            <person name="Sorensen J.L."/>
            <person name="Fitzpatrick D.A."/>
            <person name="Frisvad J.C."/>
            <person name="Nielsen K.L."/>
        </authorList>
    </citation>
    <scope>NUCLEOTIDE SEQUENCE</scope>
    <source>
        <strain evidence="3">IBT 30069</strain>
    </source>
</reference>
<feature type="compositionally biased region" description="Basic and acidic residues" evidence="1">
    <location>
        <begin position="261"/>
        <end position="274"/>
    </location>
</feature>
<evidence type="ECO:0000313" key="3">
    <source>
        <dbReference type="EMBL" id="KAJ5087419.1"/>
    </source>
</evidence>
<reference evidence="3" key="1">
    <citation type="submission" date="2022-11" db="EMBL/GenBank/DDBJ databases">
        <authorList>
            <person name="Petersen C."/>
        </authorList>
    </citation>
    <scope>NUCLEOTIDE SEQUENCE</scope>
    <source>
        <strain evidence="3">IBT 30069</strain>
    </source>
</reference>
<dbReference type="GO" id="GO:0005524">
    <property type="term" value="F:ATP binding"/>
    <property type="evidence" value="ECO:0007669"/>
    <property type="project" value="InterPro"/>
</dbReference>
<accession>A0A9W9JZB7</accession>
<evidence type="ECO:0000256" key="1">
    <source>
        <dbReference type="SAM" id="MobiDB-lite"/>
    </source>
</evidence>
<dbReference type="PROSITE" id="PS50011">
    <property type="entry name" value="PROTEIN_KINASE_DOM"/>
    <property type="match status" value="1"/>
</dbReference>
<dbReference type="OrthoDB" id="4062651at2759"/>
<protein>
    <recommendedName>
        <fullName evidence="2">Protein kinase domain-containing protein</fullName>
    </recommendedName>
</protein>
<feature type="domain" description="Protein kinase" evidence="2">
    <location>
        <begin position="17"/>
        <end position="297"/>
    </location>
</feature>
<evidence type="ECO:0000259" key="2">
    <source>
        <dbReference type="PROSITE" id="PS50011"/>
    </source>
</evidence>
<dbReference type="AlphaFoldDB" id="A0A9W9JZB7"/>
<evidence type="ECO:0000313" key="4">
    <source>
        <dbReference type="Proteomes" id="UP001149165"/>
    </source>
</evidence>
<feature type="compositionally biased region" description="Polar residues" evidence="1">
    <location>
        <begin position="285"/>
        <end position="297"/>
    </location>
</feature>
<name>A0A9W9JZB7_9EURO</name>
<dbReference type="GO" id="GO:0004672">
    <property type="term" value="F:protein kinase activity"/>
    <property type="evidence" value="ECO:0007669"/>
    <property type="project" value="InterPro"/>
</dbReference>
<sequence length="297" mass="33232">MSSAETPLRIVSANEVWKENEDSGKIAFSHTAIVAFRGETAYHGTTTGRNTALDKEALLKTLKPIPREHIYPQFSSHFTRAPEIHIKTPSLSLYEPDQAQQIADLLLHEAEIYEILRRHPHPNLGQSLGCVVSDDGRITGLALVKYNGLGLFERAYDPESFGEEQRNHCIERLKVAVQHLHDLGLAHNDLSPENVMFTDDGEPVLLDFDSCHPIGTKLIKGGQVGEFENGIPVAKYESSSADCDNAGIEYISAWLKRKYEERKSKNDPRKRDYEPVEESLGETCAKSSNECTEISEE</sequence>
<dbReference type="Pfam" id="PF00069">
    <property type="entry name" value="Pkinase"/>
    <property type="match status" value="1"/>
</dbReference>
<proteinExistence type="predicted"/>
<organism evidence="3 4">
    <name type="scientific">Penicillium angulare</name>
    <dbReference type="NCBI Taxonomy" id="116970"/>
    <lineage>
        <taxon>Eukaryota</taxon>
        <taxon>Fungi</taxon>
        <taxon>Dikarya</taxon>
        <taxon>Ascomycota</taxon>
        <taxon>Pezizomycotina</taxon>
        <taxon>Eurotiomycetes</taxon>
        <taxon>Eurotiomycetidae</taxon>
        <taxon>Eurotiales</taxon>
        <taxon>Aspergillaceae</taxon>
        <taxon>Penicillium</taxon>
    </lineage>
</organism>
<dbReference type="InterPro" id="IPR000719">
    <property type="entry name" value="Prot_kinase_dom"/>
</dbReference>
<dbReference type="InterPro" id="IPR011009">
    <property type="entry name" value="Kinase-like_dom_sf"/>
</dbReference>
<dbReference type="EMBL" id="JAPQKH010000007">
    <property type="protein sequence ID" value="KAJ5087419.1"/>
    <property type="molecule type" value="Genomic_DNA"/>
</dbReference>
<dbReference type="Proteomes" id="UP001149165">
    <property type="component" value="Unassembled WGS sequence"/>
</dbReference>
<gene>
    <name evidence="3" type="ORF">N7456_011035</name>
</gene>
<keyword evidence="4" id="KW-1185">Reference proteome</keyword>
<comment type="caution">
    <text evidence="3">The sequence shown here is derived from an EMBL/GenBank/DDBJ whole genome shotgun (WGS) entry which is preliminary data.</text>
</comment>